<dbReference type="Proteomes" id="UP001497457">
    <property type="component" value="Chromosome 10rd"/>
</dbReference>
<protein>
    <recommendedName>
        <fullName evidence="2">Histone deacetylase interacting domain-containing protein</fullName>
    </recommendedName>
</protein>
<dbReference type="EMBL" id="OZ075120">
    <property type="protein sequence ID" value="CAL4895152.1"/>
    <property type="molecule type" value="Genomic_DNA"/>
</dbReference>
<feature type="compositionally biased region" description="Basic and acidic residues" evidence="1">
    <location>
        <begin position="852"/>
        <end position="870"/>
    </location>
</feature>
<organism evidence="3 4">
    <name type="scientific">Urochloa decumbens</name>
    <dbReference type="NCBI Taxonomy" id="240449"/>
    <lineage>
        <taxon>Eukaryota</taxon>
        <taxon>Viridiplantae</taxon>
        <taxon>Streptophyta</taxon>
        <taxon>Embryophyta</taxon>
        <taxon>Tracheophyta</taxon>
        <taxon>Spermatophyta</taxon>
        <taxon>Magnoliopsida</taxon>
        <taxon>Liliopsida</taxon>
        <taxon>Poales</taxon>
        <taxon>Poaceae</taxon>
        <taxon>PACMAD clade</taxon>
        <taxon>Panicoideae</taxon>
        <taxon>Panicodae</taxon>
        <taxon>Paniceae</taxon>
        <taxon>Melinidinae</taxon>
        <taxon>Urochloa</taxon>
    </lineage>
</organism>
<evidence type="ECO:0000313" key="3">
    <source>
        <dbReference type="EMBL" id="CAL4895152.1"/>
    </source>
</evidence>
<name>A0ABC8VRF2_9POAL</name>
<dbReference type="PANTHER" id="PTHR12346">
    <property type="entry name" value="SIN3B-RELATED"/>
    <property type="match status" value="1"/>
</dbReference>
<dbReference type="AlphaFoldDB" id="A0ABC8VRF2"/>
<evidence type="ECO:0000256" key="1">
    <source>
        <dbReference type="SAM" id="MobiDB-lite"/>
    </source>
</evidence>
<proteinExistence type="predicted"/>
<feature type="compositionally biased region" description="Basic and acidic residues" evidence="1">
    <location>
        <begin position="261"/>
        <end position="281"/>
    </location>
</feature>
<feature type="compositionally biased region" description="Basic and acidic residues" evidence="1">
    <location>
        <begin position="820"/>
        <end position="834"/>
    </location>
</feature>
<dbReference type="InterPro" id="IPR031693">
    <property type="entry name" value="Sin3_C"/>
</dbReference>
<dbReference type="Pfam" id="PF16879">
    <property type="entry name" value="Sin3a_C"/>
    <property type="match status" value="1"/>
</dbReference>
<accession>A0ABC8VRF2</accession>
<keyword evidence="4" id="KW-1185">Reference proteome</keyword>
<feature type="region of interest" description="Disordered" evidence="1">
    <location>
        <begin position="252"/>
        <end position="281"/>
    </location>
</feature>
<sequence length="901" mass="101136">MVQEMAPSGDPAGEDLLKRAVETHGKAVGFLILAKSSLGDDAYKELIKASQEIVKRSSCTEGGITAEKCKEILSEVFAGQTHVLQGFHHFLEGHDPFDDHGSQKQQALWGAMSFLEKVKVSIPNEDYDDLLTTLTQSVGTKPMEIEEIYRKAKRAMRQFPHFIKIFETYLPDNLRMTLPNEQSCRSPKASPDKTVLCFTPDANHSLDGNRMKRANIKHNVSQVGFPHHQGHEETEYNFSRSHTQGIPDSFETPTKGNETSLHAEECEGDKTDPLPDWSPLRENELPTKVNLDMCKRCTTSYYLLPKNCLTLKSSYRTKLGKSIFNDKLVSATSGREDCFKFRTKNHYEENIFRCEDDMFESDMLLQRYKATADFIGNLQNHVDSDIKLQEHLTPLHRRCIEQLYDEHGLDMLDALCENTDTSTALVILHSRLNQKIDDLSEARFSLNKTCSNIIANNYHRSLDHRSSSFKQLDKRRMSPKALLAEAREINMARLNNGDIHFSSACNNQSSLLSENVLKNNDLHIHLDIDRMVRYAIESCPSEQKPMMIWTKLVQPYVSINCQLPELNGTAAPKEACEHCGLSKTFLRSIPEPSLSNNIHLSSKRGGYLVNKFNKSASMHNTCQTEIEEGEFIPDVGNIQLGSIIGPENGAASYHAAASSIEDGLSLWCPGSSICDHGNKSEVHHESREGCNVEMGSLAYSKRTAEPHDVKGSIPCCSLAVLLRLYQILYERLLVAKVLSRKTRAEAPSRDLPTCDVYAGFKEELFSLLTGTNSSNFEEYCLTFLGPRSYVLFTLNEVIGRVIKQLCKICPGVGDNLLLQPHEKVRGPDPSKDLSLHQSVRRSPTRPTNGSLEQDHHVEGEKGSKPLDDTVKPMQNHFQRRKKRKLETGIASISLPGGDGSN</sequence>
<feature type="domain" description="Histone deacetylase interacting" evidence="2">
    <location>
        <begin position="293"/>
        <end position="393"/>
    </location>
</feature>
<feature type="region of interest" description="Disordered" evidence="1">
    <location>
        <begin position="820"/>
        <end position="901"/>
    </location>
</feature>
<dbReference type="PANTHER" id="PTHR12346:SF25">
    <property type="entry name" value="OS05G0588700 PROTEIN"/>
    <property type="match status" value="1"/>
</dbReference>
<dbReference type="InterPro" id="IPR013194">
    <property type="entry name" value="HDAC_interact_dom"/>
</dbReference>
<reference evidence="4" key="1">
    <citation type="submission" date="2024-06" db="EMBL/GenBank/DDBJ databases">
        <authorList>
            <person name="Ryan C."/>
        </authorList>
    </citation>
    <scope>NUCLEOTIDE SEQUENCE [LARGE SCALE GENOMIC DNA]</scope>
</reference>
<reference evidence="3 4" key="2">
    <citation type="submission" date="2024-10" db="EMBL/GenBank/DDBJ databases">
        <authorList>
            <person name="Ryan C."/>
        </authorList>
    </citation>
    <scope>NUCLEOTIDE SEQUENCE [LARGE SCALE GENOMIC DNA]</scope>
</reference>
<dbReference type="Pfam" id="PF08295">
    <property type="entry name" value="Sin3_corepress"/>
    <property type="match status" value="1"/>
</dbReference>
<gene>
    <name evidence="3" type="ORF">URODEC1_LOCUS5875</name>
</gene>
<dbReference type="SMART" id="SM00761">
    <property type="entry name" value="HDAC_interact"/>
    <property type="match status" value="1"/>
</dbReference>
<dbReference type="InterPro" id="IPR039774">
    <property type="entry name" value="Sin3-like"/>
</dbReference>
<evidence type="ECO:0000259" key="2">
    <source>
        <dbReference type="SMART" id="SM00761"/>
    </source>
</evidence>
<evidence type="ECO:0000313" key="4">
    <source>
        <dbReference type="Proteomes" id="UP001497457"/>
    </source>
</evidence>